<dbReference type="Proteomes" id="UP000242715">
    <property type="component" value="Unassembled WGS sequence"/>
</dbReference>
<keyword evidence="15" id="KW-1185">Reference proteome</keyword>
<evidence type="ECO:0000256" key="10">
    <source>
        <dbReference type="ARBA" id="ARBA00023170"/>
    </source>
</evidence>
<evidence type="ECO:0000256" key="7">
    <source>
        <dbReference type="ARBA" id="ARBA00022737"/>
    </source>
</evidence>
<evidence type="ECO:0000313" key="15">
    <source>
        <dbReference type="Proteomes" id="UP000242715"/>
    </source>
</evidence>
<keyword evidence="9 12" id="KW-0472">Membrane</keyword>
<dbReference type="FunFam" id="3.80.10.10:FF:000095">
    <property type="entry name" value="LRR receptor-like serine/threonine-protein kinase GSO1"/>
    <property type="match status" value="1"/>
</dbReference>
<keyword evidence="6" id="KW-0732">Signal</keyword>
<proteinExistence type="inferred from homology"/>
<dbReference type="InterPro" id="IPR001611">
    <property type="entry name" value="Leu-rich_rpt"/>
</dbReference>
<dbReference type="Pfam" id="PF13855">
    <property type="entry name" value="LRR_8"/>
    <property type="match status" value="1"/>
</dbReference>
<protein>
    <recommendedName>
        <fullName evidence="13">Leucine-rich repeat-containing N-terminal plant-type domain-containing protein</fullName>
    </recommendedName>
</protein>
<dbReference type="SMART" id="SM00369">
    <property type="entry name" value="LRR_TYP"/>
    <property type="match status" value="7"/>
</dbReference>
<evidence type="ECO:0000256" key="2">
    <source>
        <dbReference type="ARBA" id="ARBA00009592"/>
    </source>
</evidence>
<dbReference type="InterPro" id="IPR032675">
    <property type="entry name" value="LRR_dom_sf"/>
</dbReference>
<evidence type="ECO:0000256" key="1">
    <source>
        <dbReference type="ARBA" id="ARBA00004251"/>
    </source>
</evidence>
<keyword evidence="10" id="KW-0675">Receptor</keyword>
<accession>A0A2Z6N151</accession>
<sequence>MEQERQSLLELKGSFNDPSLRLSSWKGNNCCNWKGISCSDITGHVIKIDLRNPCYPQRGEDYQSNCSFTTNKLEAQHLHSSLSQFKNLIYLDLSGNNFNSSPIPNFINLMNKLQFLSISDSSFSGMIPNNLGNLTKLSFLDFSFNSYLHSDNIYWLSKLSLLKNLYLSDVFLEKAHNLFMILNMIPSLIEIDLMNCSLTKMRSDDYKLVSYSNLSSVESLILADNRLDGSDLNTFRNMSTSIEYIDVSNNSLSSVPLWLGNCAKLSYLYLGSNALNGSLPSPLRNLTSLTLLDLSENNIEFVPLWLGRLQGDALIGNLQPAGCIGFDLQELDLTDNNFNDQLPTWLGQLENLLLAYVNLTNNHITGSLPENIAHRLPNLSHLLLGNNLINGSIPNSLCKINSLYNLDLSSNKLVGDIPDCWNSTQRIFNEINLSSNKLSGVIPNSFGHLSTLVWLHLNNNSFHGEFPSFLKNLKQLLILDIGDNQMSGTIPSWIGDIFSLMRILRLSQNKFQGNIPSQLCKLSTLHILDFSNNMLMGSIPHCIGNLTSMIQGKKPQVLIAPGQPRYFEWYEQDVSEIIKGREDHYTRNLKLVFNVDLSNNNLSGPIPKGITHLTALQFLNLSHNHLSGEIPTTIGDMKLLESLDLSHDQLSGSIPSTMSSLTFLSHINLSYNNISGPIPQGNQFSTLNIDLSIYAGNKFLCGAPLPNHCDAGDRDKSGHDDHDGKHDRAEELWFYFVVALGFATGFWVVIGVLILKKGLRHAYFKCIDEVVNKIHSE</sequence>
<name>A0A2Z6N151_TRISU</name>
<evidence type="ECO:0000256" key="12">
    <source>
        <dbReference type="SAM" id="Phobius"/>
    </source>
</evidence>
<feature type="transmembrane region" description="Helical" evidence="12">
    <location>
        <begin position="732"/>
        <end position="755"/>
    </location>
</feature>
<evidence type="ECO:0000256" key="9">
    <source>
        <dbReference type="ARBA" id="ARBA00023136"/>
    </source>
</evidence>
<evidence type="ECO:0000256" key="11">
    <source>
        <dbReference type="ARBA" id="ARBA00023180"/>
    </source>
</evidence>
<keyword evidence="11" id="KW-0325">Glycoprotein</keyword>
<evidence type="ECO:0000256" key="6">
    <source>
        <dbReference type="ARBA" id="ARBA00022729"/>
    </source>
</evidence>
<dbReference type="OrthoDB" id="1060944at2759"/>
<keyword evidence="5 12" id="KW-0812">Transmembrane</keyword>
<evidence type="ECO:0000259" key="13">
    <source>
        <dbReference type="Pfam" id="PF08263"/>
    </source>
</evidence>
<comment type="subcellular location">
    <subcellularLocation>
        <location evidence="1">Cell membrane</location>
        <topology evidence="1">Single-pass type I membrane protein</topology>
    </subcellularLocation>
</comment>
<evidence type="ECO:0000256" key="3">
    <source>
        <dbReference type="ARBA" id="ARBA00022475"/>
    </source>
</evidence>
<evidence type="ECO:0000256" key="8">
    <source>
        <dbReference type="ARBA" id="ARBA00022989"/>
    </source>
</evidence>
<evidence type="ECO:0000256" key="5">
    <source>
        <dbReference type="ARBA" id="ARBA00022692"/>
    </source>
</evidence>
<dbReference type="InterPro" id="IPR003591">
    <property type="entry name" value="Leu-rich_rpt_typical-subtyp"/>
</dbReference>
<dbReference type="Pfam" id="PF08263">
    <property type="entry name" value="LRRNT_2"/>
    <property type="match status" value="1"/>
</dbReference>
<dbReference type="Pfam" id="PF00560">
    <property type="entry name" value="LRR_1"/>
    <property type="match status" value="13"/>
</dbReference>
<dbReference type="InterPro" id="IPR013210">
    <property type="entry name" value="LRR_N_plant-typ"/>
</dbReference>
<dbReference type="GO" id="GO:0005886">
    <property type="term" value="C:plasma membrane"/>
    <property type="evidence" value="ECO:0007669"/>
    <property type="project" value="UniProtKB-SubCell"/>
</dbReference>
<evidence type="ECO:0000313" key="14">
    <source>
        <dbReference type="EMBL" id="GAU38514.1"/>
    </source>
</evidence>
<dbReference type="SUPFAM" id="SSF52058">
    <property type="entry name" value="L domain-like"/>
    <property type="match status" value="2"/>
</dbReference>
<gene>
    <name evidence="14" type="ORF">TSUD_396310</name>
</gene>
<dbReference type="PANTHER" id="PTHR48063:SF112">
    <property type="entry name" value="RECEPTOR LIKE PROTEIN 30-LIKE"/>
    <property type="match status" value="1"/>
</dbReference>
<dbReference type="PANTHER" id="PTHR48063">
    <property type="entry name" value="LRR RECEPTOR-LIKE KINASE"/>
    <property type="match status" value="1"/>
</dbReference>
<keyword evidence="4" id="KW-0433">Leucine-rich repeat</keyword>
<evidence type="ECO:0000256" key="4">
    <source>
        <dbReference type="ARBA" id="ARBA00022614"/>
    </source>
</evidence>
<dbReference type="InterPro" id="IPR046956">
    <property type="entry name" value="RLP23-like"/>
</dbReference>
<dbReference type="FunFam" id="3.80.10.10:FF:000111">
    <property type="entry name" value="LRR receptor-like serine/threonine-protein kinase ERECTA"/>
    <property type="match status" value="1"/>
</dbReference>
<dbReference type="EMBL" id="DF973719">
    <property type="protein sequence ID" value="GAU38514.1"/>
    <property type="molecule type" value="Genomic_DNA"/>
</dbReference>
<dbReference type="AlphaFoldDB" id="A0A2Z6N151"/>
<dbReference type="Gene3D" id="3.80.10.10">
    <property type="entry name" value="Ribonuclease Inhibitor"/>
    <property type="match status" value="3"/>
</dbReference>
<keyword evidence="8 12" id="KW-1133">Transmembrane helix</keyword>
<keyword evidence="3" id="KW-1003">Cell membrane</keyword>
<organism evidence="14 15">
    <name type="scientific">Trifolium subterraneum</name>
    <name type="common">Subterranean clover</name>
    <dbReference type="NCBI Taxonomy" id="3900"/>
    <lineage>
        <taxon>Eukaryota</taxon>
        <taxon>Viridiplantae</taxon>
        <taxon>Streptophyta</taxon>
        <taxon>Embryophyta</taxon>
        <taxon>Tracheophyta</taxon>
        <taxon>Spermatophyta</taxon>
        <taxon>Magnoliopsida</taxon>
        <taxon>eudicotyledons</taxon>
        <taxon>Gunneridae</taxon>
        <taxon>Pentapetalae</taxon>
        <taxon>rosids</taxon>
        <taxon>fabids</taxon>
        <taxon>Fabales</taxon>
        <taxon>Fabaceae</taxon>
        <taxon>Papilionoideae</taxon>
        <taxon>50 kb inversion clade</taxon>
        <taxon>NPAAA clade</taxon>
        <taxon>Hologalegina</taxon>
        <taxon>IRL clade</taxon>
        <taxon>Trifolieae</taxon>
        <taxon>Trifolium</taxon>
    </lineage>
</organism>
<keyword evidence="7" id="KW-0677">Repeat</keyword>
<feature type="domain" description="Leucine-rich repeat-containing N-terminal plant-type" evidence="13">
    <location>
        <begin position="2"/>
        <end position="39"/>
    </location>
</feature>
<comment type="similarity">
    <text evidence="2">Belongs to the RLP family.</text>
</comment>
<reference evidence="15" key="1">
    <citation type="journal article" date="2017" name="Front. Plant Sci.">
        <title>Climate Clever Clovers: New Paradigm to Reduce the Environmental Footprint of Ruminants by Breeding Low Methanogenic Forages Utilizing Haplotype Variation.</title>
        <authorList>
            <person name="Kaur P."/>
            <person name="Appels R."/>
            <person name="Bayer P.E."/>
            <person name="Keeble-Gagnere G."/>
            <person name="Wang J."/>
            <person name="Hirakawa H."/>
            <person name="Shirasawa K."/>
            <person name="Vercoe P."/>
            <person name="Stefanova K."/>
            <person name="Durmic Z."/>
            <person name="Nichols P."/>
            <person name="Revell C."/>
            <person name="Isobe S.N."/>
            <person name="Edwards D."/>
            <person name="Erskine W."/>
        </authorList>
    </citation>
    <scope>NUCLEOTIDE SEQUENCE [LARGE SCALE GENOMIC DNA]</scope>
    <source>
        <strain evidence="15">cv. Daliak</strain>
    </source>
</reference>